<evidence type="ECO:0000256" key="1">
    <source>
        <dbReference type="SAM" id="Phobius"/>
    </source>
</evidence>
<evidence type="ECO:0000313" key="2">
    <source>
        <dbReference type="EMBL" id="MPC41128.1"/>
    </source>
</evidence>
<evidence type="ECO:0000313" key="3">
    <source>
        <dbReference type="Proteomes" id="UP000324222"/>
    </source>
</evidence>
<comment type="caution">
    <text evidence="2">The sequence shown here is derived from an EMBL/GenBank/DDBJ whole genome shotgun (WGS) entry which is preliminary data.</text>
</comment>
<keyword evidence="1" id="KW-0472">Membrane</keyword>
<keyword evidence="1" id="KW-0812">Transmembrane</keyword>
<dbReference type="Proteomes" id="UP000324222">
    <property type="component" value="Unassembled WGS sequence"/>
</dbReference>
<dbReference type="AlphaFoldDB" id="A0A5B7F7N2"/>
<dbReference type="EMBL" id="VSRR010004939">
    <property type="protein sequence ID" value="MPC41128.1"/>
    <property type="molecule type" value="Genomic_DNA"/>
</dbReference>
<sequence length="149" mass="16225">MLLTVTSRASLSRLVVREPPSGPAQVEAWRGVPVAAALEPQGLLLLPPPPPPPPPLLPPPLPLGHNKWDAQLFERDGDATGIHMMVFHGCNGAVLVVVLVTVVFWERVVSAMVVVVVVVVVVEEWRRLVPHRSPLRQAIVRSDQELCGE</sequence>
<reference evidence="2 3" key="1">
    <citation type="submission" date="2019-05" db="EMBL/GenBank/DDBJ databases">
        <title>Another draft genome of Portunus trituberculatus and its Hox gene families provides insights of decapod evolution.</title>
        <authorList>
            <person name="Jeong J.-H."/>
            <person name="Song I."/>
            <person name="Kim S."/>
            <person name="Choi T."/>
            <person name="Kim D."/>
            <person name="Ryu S."/>
            <person name="Kim W."/>
        </authorList>
    </citation>
    <scope>NUCLEOTIDE SEQUENCE [LARGE SCALE GENOMIC DNA]</scope>
    <source>
        <tissue evidence="2">Muscle</tissue>
    </source>
</reference>
<protein>
    <submittedName>
        <fullName evidence="2">Uncharacterized protein</fullName>
    </submittedName>
</protein>
<organism evidence="2 3">
    <name type="scientific">Portunus trituberculatus</name>
    <name type="common">Swimming crab</name>
    <name type="synonym">Neptunus trituberculatus</name>
    <dbReference type="NCBI Taxonomy" id="210409"/>
    <lineage>
        <taxon>Eukaryota</taxon>
        <taxon>Metazoa</taxon>
        <taxon>Ecdysozoa</taxon>
        <taxon>Arthropoda</taxon>
        <taxon>Crustacea</taxon>
        <taxon>Multicrustacea</taxon>
        <taxon>Malacostraca</taxon>
        <taxon>Eumalacostraca</taxon>
        <taxon>Eucarida</taxon>
        <taxon>Decapoda</taxon>
        <taxon>Pleocyemata</taxon>
        <taxon>Brachyura</taxon>
        <taxon>Eubrachyura</taxon>
        <taxon>Portunoidea</taxon>
        <taxon>Portunidae</taxon>
        <taxon>Portuninae</taxon>
        <taxon>Portunus</taxon>
    </lineage>
</organism>
<keyword evidence="1" id="KW-1133">Transmembrane helix</keyword>
<name>A0A5B7F7N2_PORTR</name>
<keyword evidence="3" id="KW-1185">Reference proteome</keyword>
<feature type="transmembrane region" description="Helical" evidence="1">
    <location>
        <begin position="93"/>
        <end position="122"/>
    </location>
</feature>
<accession>A0A5B7F7N2</accession>
<gene>
    <name evidence="2" type="ORF">E2C01_034713</name>
</gene>
<proteinExistence type="predicted"/>